<dbReference type="Gene3D" id="1.10.10.410">
    <property type="match status" value="1"/>
</dbReference>
<protein>
    <recommendedName>
        <fullName evidence="3">GatB/Yqey</fullName>
    </recommendedName>
</protein>
<dbReference type="Proteomes" id="UP000005801">
    <property type="component" value="Unassembled WGS sequence"/>
</dbReference>
<proteinExistence type="predicted"/>
<reference evidence="1 2" key="1">
    <citation type="submission" date="2007-06" db="EMBL/GenBank/DDBJ databases">
        <authorList>
            <person name="Shimkets L."/>
            <person name="Ferriera S."/>
            <person name="Johnson J."/>
            <person name="Kravitz S."/>
            <person name="Beeson K."/>
            <person name="Sutton G."/>
            <person name="Rogers Y.-H."/>
            <person name="Friedman R."/>
            <person name="Frazier M."/>
            <person name="Venter J.C."/>
        </authorList>
    </citation>
    <scope>NUCLEOTIDE SEQUENCE [LARGE SCALE GENOMIC DNA]</scope>
    <source>
        <strain evidence="1 2">SIR-1</strain>
    </source>
</reference>
<dbReference type="PANTHER" id="PTHR28055">
    <property type="entry name" value="ALTERED INHERITANCE OF MITOCHONDRIA PROTEIN 41, MITOCHONDRIAL"/>
    <property type="match status" value="1"/>
</dbReference>
<dbReference type="PANTHER" id="PTHR28055:SF1">
    <property type="entry name" value="ALTERED INHERITANCE OF MITOCHONDRIA PROTEIN 41, MITOCHONDRIAL"/>
    <property type="match status" value="1"/>
</dbReference>
<accession>A6GFC4</accession>
<dbReference type="SUPFAM" id="SSF89095">
    <property type="entry name" value="GatB/YqeY motif"/>
    <property type="match status" value="1"/>
</dbReference>
<dbReference type="OrthoDB" id="5514166at2"/>
<name>A6GFC4_9BACT</name>
<keyword evidence="2" id="KW-1185">Reference proteome</keyword>
<evidence type="ECO:0000313" key="2">
    <source>
        <dbReference type="Proteomes" id="UP000005801"/>
    </source>
</evidence>
<dbReference type="InterPro" id="IPR023168">
    <property type="entry name" value="GatB_Yqey_C_2"/>
</dbReference>
<dbReference type="InterPro" id="IPR042184">
    <property type="entry name" value="YqeY/Aim41_N"/>
</dbReference>
<comment type="caution">
    <text evidence="1">The sequence shown here is derived from an EMBL/GenBank/DDBJ whole genome shotgun (WGS) entry which is preliminary data.</text>
</comment>
<dbReference type="STRING" id="391625.PPSIR1_04213"/>
<dbReference type="EMBL" id="ABCS01000092">
    <property type="protein sequence ID" value="EDM75409.1"/>
    <property type="molecule type" value="Genomic_DNA"/>
</dbReference>
<dbReference type="Pfam" id="PF09424">
    <property type="entry name" value="YqeY"/>
    <property type="match status" value="1"/>
</dbReference>
<dbReference type="RefSeq" id="WP_006975414.1">
    <property type="nucleotide sequence ID" value="NZ_ABCS01000092.1"/>
</dbReference>
<dbReference type="AlphaFoldDB" id="A6GFC4"/>
<dbReference type="Gene3D" id="1.10.1510.10">
    <property type="entry name" value="Uncharacterised protein YqeY/AIM41 PF09424, N-terminal domain"/>
    <property type="match status" value="1"/>
</dbReference>
<dbReference type="InterPro" id="IPR003789">
    <property type="entry name" value="Asn/Gln_tRNA_amidoTrase-B-like"/>
</dbReference>
<evidence type="ECO:0000313" key="1">
    <source>
        <dbReference type="EMBL" id="EDM75409.1"/>
    </source>
</evidence>
<dbReference type="eggNOG" id="COG1610">
    <property type="taxonomic scope" value="Bacteria"/>
</dbReference>
<dbReference type="InterPro" id="IPR019004">
    <property type="entry name" value="YqeY/Aim41"/>
</dbReference>
<gene>
    <name evidence="1" type="ORF">PPSIR1_04213</name>
</gene>
<evidence type="ECO:0008006" key="3">
    <source>
        <dbReference type="Google" id="ProtNLM"/>
    </source>
</evidence>
<organism evidence="1 2">
    <name type="scientific">Plesiocystis pacifica SIR-1</name>
    <dbReference type="NCBI Taxonomy" id="391625"/>
    <lineage>
        <taxon>Bacteria</taxon>
        <taxon>Pseudomonadati</taxon>
        <taxon>Myxococcota</taxon>
        <taxon>Polyangia</taxon>
        <taxon>Nannocystales</taxon>
        <taxon>Nannocystaceae</taxon>
        <taxon>Plesiocystis</taxon>
    </lineage>
</organism>
<dbReference type="GO" id="GO:0016884">
    <property type="term" value="F:carbon-nitrogen ligase activity, with glutamine as amido-N-donor"/>
    <property type="evidence" value="ECO:0007669"/>
    <property type="project" value="InterPro"/>
</dbReference>
<sequence length="154" mass="16972">MAEAKDIKGQIDKAFRKARLARDEQTKTVIGMLKSKVLNVLKSGSGAEENDELWLETIAAYAKQCRKTIAELEGLGDKAGEALAETRFELEFCEQYLPKKLDAAATEALVRKLAEDNGITAKKQMGRLMGLIMKSHRDEVDGDLARKAAEAMLS</sequence>